<proteinExistence type="predicted"/>
<accession>A0A2Z6I8X1</accession>
<dbReference type="EMBL" id="AP018786">
    <property type="protein sequence ID" value="BBF22794.1"/>
    <property type="molecule type" value="Genomic_DNA"/>
</dbReference>
<evidence type="ECO:0000313" key="1">
    <source>
        <dbReference type="EMBL" id="BBF22794.1"/>
    </source>
</evidence>
<dbReference type="NCBIfam" id="TIGR04076">
    <property type="entry name" value="TIGR04076 family protein"/>
    <property type="match status" value="1"/>
</dbReference>
<evidence type="ECO:0000313" key="2">
    <source>
        <dbReference type="Proteomes" id="UP000271003"/>
    </source>
</evidence>
<reference evidence="1 2" key="1">
    <citation type="journal article" date="2018" name="Int. J. Syst. Evol. Microbiol.">
        <title>Mesosutterella multiformis gen. nov., sp. nov., a member of the family Sutterellaceae and Sutterella megalosphaeroides sp. nov., isolated from human faeces.</title>
        <authorList>
            <person name="Sakamoto M."/>
            <person name="Ikeyama N."/>
            <person name="Kunihiro T."/>
            <person name="Iino T."/>
            <person name="Yuki M."/>
            <person name="Ohkuma M."/>
        </authorList>
    </citation>
    <scope>NUCLEOTIDE SEQUENCE [LARGE SCALE GENOMIC DNA]</scope>
    <source>
        <strain evidence="1 2">6FBBBH3</strain>
    </source>
</reference>
<gene>
    <name evidence="1" type="ORF">SUTMEG_06850</name>
</gene>
<dbReference type="Proteomes" id="UP000271003">
    <property type="component" value="Chromosome"/>
</dbReference>
<keyword evidence="2" id="KW-1185">Reference proteome</keyword>
<dbReference type="AlphaFoldDB" id="A0A2Z6I8X1"/>
<organism evidence="1 2">
    <name type="scientific">Sutterella megalosphaeroides</name>
    <dbReference type="NCBI Taxonomy" id="2494234"/>
    <lineage>
        <taxon>Bacteria</taxon>
        <taxon>Pseudomonadati</taxon>
        <taxon>Pseudomonadota</taxon>
        <taxon>Betaproteobacteria</taxon>
        <taxon>Burkholderiales</taxon>
        <taxon>Sutterellaceae</taxon>
        <taxon>Sutterella</taxon>
    </lineage>
</organism>
<sequence length="118" mass="13036">MTESDTFELYDLEVHVEGDPDTFVCRHRPGLAFAVEGEDLVFPEGGRFSFYALGALLPLLAAKERPTARNDWMTTDALIACPDPNCGAKFRIVRRAKRTLSHGACTVVPLGRPKEDAE</sequence>
<dbReference type="InterPro" id="IPR023811">
    <property type="entry name" value="CHP04076"/>
</dbReference>
<dbReference type="KEGG" id="sutt:SUTMEG_06850"/>
<dbReference type="OrthoDB" id="1178194at2"/>
<protein>
    <submittedName>
        <fullName evidence="1">TIGR04076 family protein</fullName>
    </submittedName>
</protein>
<dbReference type="RefSeq" id="WP_120176471.1">
    <property type="nucleotide sequence ID" value="NZ_AP018786.1"/>
</dbReference>
<name>A0A2Z6I8X1_9BURK</name>